<evidence type="ECO:0000313" key="2">
    <source>
        <dbReference type="Proteomes" id="UP000696413"/>
    </source>
</evidence>
<reference evidence="1 2" key="1">
    <citation type="submission" date="2021-05" db="EMBL/GenBank/DDBJ databases">
        <title>Draft Genome Sequences of Clinical Respiratory Isolates of Mycobacterium goodii Recovered in Ireland.</title>
        <authorList>
            <person name="Flanagan P.R."/>
            <person name="Mok S."/>
            <person name="Roycroft E."/>
            <person name="Rogers T.R."/>
            <person name="Fitzgibbon M."/>
        </authorList>
    </citation>
    <scope>NUCLEOTIDE SEQUENCE [LARGE SCALE GENOMIC DNA]</scope>
    <source>
        <strain evidence="1 2">14IE55</strain>
    </source>
</reference>
<gene>
    <name evidence="1" type="ORF">KL859_26535</name>
</gene>
<name>A0ABS6HYJ3_MYCGD</name>
<proteinExistence type="predicted"/>
<evidence type="ECO:0000313" key="1">
    <source>
        <dbReference type="EMBL" id="MBU8826418.1"/>
    </source>
</evidence>
<accession>A0ABS6HYJ3</accession>
<organism evidence="1 2">
    <name type="scientific">Mycolicibacterium goodii</name>
    <name type="common">Mycobacterium goodii</name>
    <dbReference type="NCBI Taxonomy" id="134601"/>
    <lineage>
        <taxon>Bacteria</taxon>
        <taxon>Bacillati</taxon>
        <taxon>Actinomycetota</taxon>
        <taxon>Actinomycetes</taxon>
        <taxon>Mycobacteriales</taxon>
        <taxon>Mycobacteriaceae</taxon>
        <taxon>Mycolicibacterium</taxon>
    </lineage>
</organism>
<sequence length="108" mass="11935">MTSFTGNPAVESLHRLIDSLMHHVSALELTHGRVPAVHRVVNDVERIRNGIERLKIDLAELAPATTRTSPAPAEKIQIPDSDYGIDFWRDVDHEGIGAQSLAGIRRHA</sequence>
<keyword evidence="2" id="KW-1185">Reference proteome</keyword>
<dbReference type="RefSeq" id="WP_073676724.1">
    <property type="nucleotide sequence ID" value="NZ_CP092364.2"/>
</dbReference>
<dbReference type="EMBL" id="JAHBOM010000025">
    <property type="protein sequence ID" value="MBU8826418.1"/>
    <property type="molecule type" value="Genomic_DNA"/>
</dbReference>
<protein>
    <submittedName>
        <fullName evidence="1">Uncharacterized protein</fullName>
    </submittedName>
</protein>
<comment type="caution">
    <text evidence="1">The sequence shown here is derived from an EMBL/GenBank/DDBJ whole genome shotgun (WGS) entry which is preliminary data.</text>
</comment>
<dbReference type="Proteomes" id="UP000696413">
    <property type="component" value="Unassembled WGS sequence"/>
</dbReference>